<feature type="region of interest" description="Disordered" evidence="4">
    <location>
        <begin position="102"/>
        <end position="141"/>
    </location>
</feature>
<keyword evidence="2" id="KW-0342">GTP-binding</keyword>
<dbReference type="GO" id="GO:0042254">
    <property type="term" value="P:ribosome biogenesis"/>
    <property type="evidence" value="ECO:0007669"/>
    <property type="project" value="UniProtKB-UniRule"/>
</dbReference>
<dbReference type="Gene3D" id="2.70.210.12">
    <property type="entry name" value="GTP1/OBG domain"/>
    <property type="match status" value="1"/>
</dbReference>
<dbReference type="Gene3D" id="3.40.50.300">
    <property type="entry name" value="P-loop containing nucleotide triphosphate hydrolases"/>
    <property type="match status" value="2"/>
</dbReference>
<dbReference type="PRINTS" id="PR00326">
    <property type="entry name" value="GTP1OBG"/>
</dbReference>
<dbReference type="OrthoDB" id="347018at2759"/>
<dbReference type="VEuPathDB" id="FungiDB:SeMB42_g04794"/>
<evidence type="ECO:0000256" key="2">
    <source>
        <dbReference type="ARBA" id="ARBA00023134"/>
    </source>
</evidence>
<dbReference type="InterPro" id="IPR031167">
    <property type="entry name" value="G_OBG"/>
</dbReference>
<accession>A0A507DE56</accession>
<feature type="domain" description="Obg" evidence="6">
    <location>
        <begin position="10"/>
        <end position="229"/>
    </location>
</feature>
<feature type="compositionally biased region" description="Low complexity" evidence="4">
    <location>
        <begin position="122"/>
        <end position="141"/>
    </location>
</feature>
<evidence type="ECO:0000259" key="5">
    <source>
        <dbReference type="PROSITE" id="PS51710"/>
    </source>
</evidence>
<dbReference type="SUPFAM" id="SSF52540">
    <property type="entry name" value="P-loop containing nucleoside triphosphate hydrolases"/>
    <property type="match status" value="1"/>
</dbReference>
<dbReference type="Gene3D" id="3.80.10.10">
    <property type="entry name" value="Ribonuclease Inhibitor"/>
    <property type="match status" value="1"/>
</dbReference>
<evidence type="ECO:0000313" key="7">
    <source>
        <dbReference type="EMBL" id="TPX49140.1"/>
    </source>
</evidence>
<dbReference type="AlphaFoldDB" id="A0A507DE56"/>
<feature type="compositionally biased region" description="Basic and acidic residues" evidence="4">
    <location>
        <begin position="107"/>
        <end position="117"/>
    </location>
</feature>
<evidence type="ECO:0008006" key="9">
    <source>
        <dbReference type="Google" id="ProtNLM"/>
    </source>
</evidence>
<dbReference type="InterPro" id="IPR036726">
    <property type="entry name" value="GTP1_OBG_dom_sf"/>
</dbReference>
<reference evidence="7 8" key="1">
    <citation type="journal article" date="2019" name="Sci. Rep.">
        <title>Comparative genomics of chytrid fungi reveal insights into the obligate biotrophic and pathogenic lifestyle of Synchytrium endobioticum.</title>
        <authorList>
            <person name="van de Vossenberg B.T.L.H."/>
            <person name="Warris S."/>
            <person name="Nguyen H.D.T."/>
            <person name="van Gent-Pelzer M.P.E."/>
            <person name="Joly D.L."/>
            <person name="van de Geest H.C."/>
            <person name="Bonants P.J.M."/>
            <person name="Smith D.S."/>
            <person name="Levesque C.A."/>
            <person name="van der Lee T.A.J."/>
        </authorList>
    </citation>
    <scope>NUCLEOTIDE SEQUENCE [LARGE SCALE GENOMIC DNA]</scope>
    <source>
        <strain evidence="7 8">LEV6574</strain>
    </source>
</reference>
<keyword evidence="3" id="KW-0175">Coiled coil</keyword>
<evidence type="ECO:0000259" key="6">
    <source>
        <dbReference type="PROSITE" id="PS51883"/>
    </source>
</evidence>
<feature type="domain" description="OBG-type G" evidence="5">
    <location>
        <begin position="230"/>
        <end position="375"/>
    </location>
</feature>
<dbReference type="Proteomes" id="UP000320475">
    <property type="component" value="Unassembled WGS sequence"/>
</dbReference>
<feature type="region of interest" description="Disordered" evidence="4">
    <location>
        <begin position="26"/>
        <end position="52"/>
    </location>
</feature>
<feature type="compositionally biased region" description="Gly residues" evidence="4">
    <location>
        <begin position="43"/>
        <end position="52"/>
    </location>
</feature>
<keyword evidence="1" id="KW-0547">Nucleotide-binding</keyword>
<dbReference type="Pfam" id="PF01926">
    <property type="entry name" value="MMR_HSR1"/>
    <property type="match status" value="1"/>
</dbReference>
<evidence type="ECO:0000256" key="4">
    <source>
        <dbReference type="SAM" id="MobiDB-lite"/>
    </source>
</evidence>
<evidence type="ECO:0000256" key="3">
    <source>
        <dbReference type="SAM" id="Coils"/>
    </source>
</evidence>
<evidence type="ECO:0000313" key="8">
    <source>
        <dbReference type="Proteomes" id="UP000320475"/>
    </source>
</evidence>
<dbReference type="PROSITE" id="PS51883">
    <property type="entry name" value="OBG"/>
    <property type="match status" value="1"/>
</dbReference>
<dbReference type="GO" id="GO:0003924">
    <property type="term" value="F:GTPase activity"/>
    <property type="evidence" value="ECO:0007669"/>
    <property type="project" value="InterPro"/>
</dbReference>
<dbReference type="CDD" id="cd01898">
    <property type="entry name" value="Obg"/>
    <property type="match status" value="1"/>
</dbReference>
<dbReference type="PANTHER" id="PTHR11702">
    <property type="entry name" value="DEVELOPMENTALLY REGULATED GTP-BINDING PROTEIN-RELATED"/>
    <property type="match status" value="1"/>
</dbReference>
<dbReference type="InterPro" id="IPR045086">
    <property type="entry name" value="OBG_GTPase"/>
</dbReference>
<dbReference type="PANTHER" id="PTHR11702:SF31">
    <property type="entry name" value="MITOCHONDRIAL RIBOSOME-ASSOCIATED GTPASE 2"/>
    <property type="match status" value="1"/>
</dbReference>
<dbReference type="InterPro" id="IPR027417">
    <property type="entry name" value="P-loop_NTPase"/>
</dbReference>
<dbReference type="SUPFAM" id="SSF82051">
    <property type="entry name" value="Obg GTP-binding protein N-terminal domain"/>
    <property type="match status" value="1"/>
</dbReference>
<comment type="caution">
    <text evidence="7">The sequence shown here is derived from an EMBL/GenBank/DDBJ whole genome shotgun (WGS) entry which is preliminary data.</text>
</comment>
<dbReference type="InterPro" id="IPR006073">
    <property type="entry name" value="GTP-bd"/>
</dbReference>
<evidence type="ECO:0000256" key="1">
    <source>
        <dbReference type="ARBA" id="ARBA00022741"/>
    </source>
</evidence>
<organism evidence="7 8">
    <name type="scientific">Synchytrium endobioticum</name>
    <dbReference type="NCBI Taxonomy" id="286115"/>
    <lineage>
        <taxon>Eukaryota</taxon>
        <taxon>Fungi</taxon>
        <taxon>Fungi incertae sedis</taxon>
        <taxon>Chytridiomycota</taxon>
        <taxon>Chytridiomycota incertae sedis</taxon>
        <taxon>Chytridiomycetes</taxon>
        <taxon>Synchytriales</taxon>
        <taxon>Synchytriaceae</taxon>
        <taxon>Synchytrium</taxon>
    </lineage>
</organism>
<dbReference type="GO" id="GO:0005739">
    <property type="term" value="C:mitochondrion"/>
    <property type="evidence" value="ECO:0007669"/>
    <property type="project" value="TreeGrafter"/>
</dbReference>
<protein>
    <recommendedName>
        <fullName evidence="9">Obg family GTPase CgtA</fullName>
    </recommendedName>
</protein>
<dbReference type="PROSITE" id="PS51710">
    <property type="entry name" value="G_OBG"/>
    <property type="match status" value="1"/>
</dbReference>
<dbReference type="Pfam" id="PF01018">
    <property type="entry name" value="GTP1_OBG"/>
    <property type="match status" value="1"/>
</dbReference>
<gene>
    <name evidence="7" type="ORF">SeLEV6574_g01633</name>
</gene>
<feature type="coiled-coil region" evidence="3">
    <location>
        <begin position="326"/>
        <end position="353"/>
    </location>
</feature>
<dbReference type="GO" id="GO:0005525">
    <property type="term" value="F:GTP binding"/>
    <property type="evidence" value="ECO:0007669"/>
    <property type="project" value="UniProtKB-KW"/>
</dbReference>
<proteinExistence type="predicted"/>
<dbReference type="InterPro" id="IPR032675">
    <property type="entry name" value="LRR_dom_sf"/>
</dbReference>
<dbReference type="InterPro" id="IPR006169">
    <property type="entry name" value="GTP1_OBG_dom"/>
</dbReference>
<dbReference type="EMBL" id="QEAM01000039">
    <property type="protein sequence ID" value="TPX49140.1"/>
    <property type="molecule type" value="Genomic_DNA"/>
</dbReference>
<name>A0A507DE56_9FUNG</name>
<sequence length="1122" mass="125600">MTNIQKPQARAFVDFKRVRIQAGRGGDGCISFQRSSRTPFGPADGGSGGRGGSVYVSASKDITSLNSIQTTYAARHGEPGRGNGKHGAAGSDVELTVPIGTTVKEIQPSERFTKNLDGESGSTTSGNNRNPRRSSSNQVSSHLYQCMDEAEYLASPEFQRAHQLYRFRHDYIPQPDRLRFLLERAPPLPPTPSTVDLDLTAHGERHLLARAGRGEAGYQTFLELELKTIADCGLVGMPNAGKSTLLSAISNAHPKIGPYPFTTLNPYIGAHLNKGLGHAFLRHVERSKVLVYVIDASGPAPWHDLATLKYELEMYRVGLTAKPSVVIANKADLDEAQANMERLRHEAEQCTIVSCSARERQNIMEVTGSLRRIMELMVRKSDSDTLADDKISRDSIDSFIGRTMHPIKWRRHRLPNEILYDIFEIILSSDMNPYEIRNIFRSCSQTCKGFNHIATQFLYERLNATHEQVEAPVSFFESKYFATYDYDCMMSLGSDRSVDGGGSASSDSLMSLSRVRRQLPLVKSKYNHPMTKIVIQIEQWISSLKAVKGPPLATNPLLVFNIMEDVECYDLTELHDSRLYDLSPPIVSLPRSQRSYELLERPEWSNPPIPFYRQRPFQFVKSLGIHLSELNEVIALSSENFPNLTDLWLVVDRDINLARWGLPRQLAELKLSFGGLTNFERSIFHQQGWEWVAQAAPNLQSLVLHHVRSKHEVETLNKLIVHLALKSFALMGYPNEHVPHTVVASTLNALGYRCHDTIKSLYLKNCNLIGISEDALTPLSASLTNVFLNQVRGGTQLLTRFGRLQVFEATHWEGGNVDAVMKANVKSLKSLCICQSDGQSLHCPNLMQSAVMTPVGWSHGPESNITSLAITTKQAHRGRFIDWLKKYGGVSLQQLYIYHSLTLVMSMHPSHVSAMLSTITSACINLKYLHVRNIPNPYLITCLHDVISKMGSMRRFHYEKEHRDANPLDGDLLLKAVQIRREAIINNQLSDSYCNGVRGPNAIVLKIVGQGSIAFSYPYCDKNRTNSQAHNNGCTYENGSSSRYGDYDRLNGFTHSNESTHHYFSSKQNSHHYYQNGLGCGHARSPMPSPSATPVPMSLTTWVNQRLHGLVSFHGVDFVKKV</sequence>